<organism evidence="1">
    <name type="scientific">Salvia splendens</name>
    <name type="common">Scarlet sage</name>
    <dbReference type="NCBI Taxonomy" id="180675"/>
    <lineage>
        <taxon>Eukaryota</taxon>
        <taxon>Viridiplantae</taxon>
        <taxon>Streptophyta</taxon>
        <taxon>Embryophyta</taxon>
        <taxon>Tracheophyta</taxon>
        <taxon>Spermatophyta</taxon>
        <taxon>Magnoliopsida</taxon>
        <taxon>eudicotyledons</taxon>
        <taxon>Gunneridae</taxon>
        <taxon>Pentapetalae</taxon>
        <taxon>asterids</taxon>
        <taxon>lamiids</taxon>
        <taxon>Lamiales</taxon>
        <taxon>Lamiaceae</taxon>
        <taxon>Nepetoideae</taxon>
        <taxon>Mentheae</taxon>
        <taxon>Salviinae</taxon>
        <taxon>Salvia</taxon>
        <taxon>Salvia subgen. Calosphace</taxon>
        <taxon>core Calosphace</taxon>
    </lineage>
</organism>
<accession>A0A8X8XK07</accession>
<proteinExistence type="predicted"/>
<keyword evidence="2" id="KW-1185">Reference proteome</keyword>
<comment type="caution">
    <text evidence="1">The sequence shown here is derived from an EMBL/GenBank/DDBJ whole genome shotgun (WGS) entry which is preliminary data.</text>
</comment>
<evidence type="ECO:0000313" key="2">
    <source>
        <dbReference type="Proteomes" id="UP000298416"/>
    </source>
</evidence>
<dbReference type="AlphaFoldDB" id="A0A8X8XK07"/>
<dbReference type="Proteomes" id="UP000298416">
    <property type="component" value="Unassembled WGS sequence"/>
</dbReference>
<reference evidence="1" key="1">
    <citation type="submission" date="2018-01" db="EMBL/GenBank/DDBJ databases">
        <authorList>
            <person name="Mao J.F."/>
        </authorList>
    </citation>
    <scope>NUCLEOTIDE SEQUENCE</scope>
    <source>
        <strain evidence="1">Huo1</strain>
        <tissue evidence="1">Leaf</tissue>
    </source>
</reference>
<reference evidence="1" key="2">
    <citation type="submission" date="2020-08" db="EMBL/GenBank/DDBJ databases">
        <title>Plant Genome Project.</title>
        <authorList>
            <person name="Zhang R.-G."/>
        </authorList>
    </citation>
    <scope>NUCLEOTIDE SEQUENCE</scope>
    <source>
        <strain evidence="1">Huo1</strain>
        <tissue evidence="1">Leaf</tissue>
    </source>
</reference>
<name>A0A8X8XK07_SALSN</name>
<gene>
    <name evidence="1" type="ORF">SASPL_126965</name>
</gene>
<evidence type="ECO:0000313" key="1">
    <source>
        <dbReference type="EMBL" id="KAG6414247.1"/>
    </source>
</evidence>
<dbReference type="EMBL" id="PNBA02000009">
    <property type="protein sequence ID" value="KAG6414247.1"/>
    <property type="molecule type" value="Genomic_DNA"/>
</dbReference>
<sequence length="112" mass="12300">MHQIFNQLANGRRFRHRLPRKLMRRLSKVGDSLAFPDFTDSFMNSVDLQLKLILDVDGGGDGDIAAADGRDGDLRDAITGEANGCHEGRAAGHHGCRSIIWDGDQRLDNGAQ</sequence>
<protein>
    <submittedName>
        <fullName evidence="1">Uncharacterized protein</fullName>
    </submittedName>
</protein>